<gene>
    <name evidence="1" type="ORF">FWK35_00036757</name>
</gene>
<dbReference type="Proteomes" id="UP000478052">
    <property type="component" value="Unassembled WGS sequence"/>
</dbReference>
<dbReference type="Gene3D" id="3.90.70.10">
    <property type="entry name" value="Cysteine proteinases"/>
    <property type="match status" value="1"/>
</dbReference>
<proteinExistence type="predicted"/>
<dbReference type="OrthoDB" id="6732577at2759"/>
<evidence type="ECO:0000313" key="1">
    <source>
        <dbReference type="EMBL" id="KAF0716671.1"/>
    </source>
</evidence>
<name>A0A6G0W2V9_APHCR</name>
<sequence length="1166" mass="134633">NKRGRKPLVDPVTLENELIKYGENVFKDGKLQFQNVIWSKIAAQFNNTVKPESLYLIVSQNRYNIMTNLINKFGLKNIEFKTTERPDCKSKMIEYESISDMDVSGNQSDGSNFSNKSSNGSQFIIDLMIPYEEYFKMKPIVVEYGQNKRHYSVLKRGVWTNIIFDQLYKAYKLSCCFVFKRCKIYPTSNDNFFKFYARCKVKSCQTNLYGIAKRRPLENEPLKLKIVTKGTENIQHAYDCKRHLNGEKRKTIGKKLQNTDGYIWKNDEVNNTVNFGDVIPPNIYSNNVLRKAKQDYRDKKLGIEEKNPILSLIEIKYTMPYAGSIRSISADPFIVHYWSPTQLLVYNETKKSNKNNCRICIDATGQQVKKNIRTSQNLKSAHIFLYSIVLHDGSLQACVCQMVSEVQDMSTISYWLNQWLKSGAALPNEVVCDYSYALIGAITRPMCQLTRTQYSETCLKILLGGEESLPSVYVRLDIAHFTNMICRWKCLGKGPIKEFFVRAIIILLQSKTLEEFKDVFIKIVVVASSETDGFIINSSDPSPAEKFRSEIVSKIKNKDTPLYKIDDTCESVIYESTEEFDDCGVESTQMINLINGLDAQINNFCLIKGERINAYYVSNLRVNLMRIVKDFPIWSNVMNDVYGTKFSTATSVPVEGYTAQLKRLFSKPLSADRFIASHLKSIEGDMKITRSKQICKQIQNSKQNFSISKNVRKTSPKIQMNELVDSEKIMKKTKKDLLSESYIREDIYEYENWNNFAEKTSDYESKYKLSTKCIKKNDTTSTTSSYIESKNRFKSNVDTSDSKYVLLPLNYDEIVEDSPKILIDGFVKNTEMLKKPIENPLSESCNHKIDWDNIEEKSDEELKFKRSTKYIESCPDIDRLMNRSGLRSSTKCLIKNGNLCKPATIGKQKYIIYNTCPFDSILASVVIGYIEYKMYRIFIDDQISTNRFLSMCREVACHKTINKIYQIRAQILIDYFKCSNTIAEINSVFAQCNISVMTEILLVGNPSCFERHTCENCSATKTFRNILLILPRNKGQWIMEHHLQIAISDYFNVEHNKLCKGCKTNGETISKEPQVTIRIETDWIMDECSISNIPLEITITTKKYTLSAVICFVGESEEKELGHYITYCKRSKGYWELHNDLNKDVLRYQIHQIKAIKPHQLIYITK</sequence>
<evidence type="ECO:0008006" key="3">
    <source>
        <dbReference type="Google" id="ProtNLM"/>
    </source>
</evidence>
<organism evidence="1 2">
    <name type="scientific">Aphis craccivora</name>
    <name type="common">Cowpea aphid</name>
    <dbReference type="NCBI Taxonomy" id="307492"/>
    <lineage>
        <taxon>Eukaryota</taxon>
        <taxon>Metazoa</taxon>
        <taxon>Ecdysozoa</taxon>
        <taxon>Arthropoda</taxon>
        <taxon>Hexapoda</taxon>
        <taxon>Insecta</taxon>
        <taxon>Pterygota</taxon>
        <taxon>Neoptera</taxon>
        <taxon>Paraneoptera</taxon>
        <taxon>Hemiptera</taxon>
        <taxon>Sternorrhyncha</taxon>
        <taxon>Aphidomorpha</taxon>
        <taxon>Aphidoidea</taxon>
        <taxon>Aphididae</taxon>
        <taxon>Aphidini</taxon>
        <taxon>Aphis</taxon>
        <taxon>Aphis</taxon>
    </lineage>
</organism>
<comment type="caution">
    <text evidence="1">The sequence shown here is derived from an EMBL/GenBank/DDBJ whole genome shotgun (WGS) entry which is preliminary data.</text>
</comment>
<dbReference type="EMBL" id="VUJU01009953">
    <property type="protein sequence ID" value="KAF0716671.1"/>
    <property type="molecule type" value="Genomic_DNA"/>
</dbReference>
<accession>A0A6G0W2V9</accession>
<dbReference type="InterPro" id="IPR038765">
    <property type="entry name" value="Papain-like_cys_pep_sf"/>
</dbReference>
<dbReference type="AlphaFoldDB" id="A0A6G0W2V9"/>
<protein>
    <recommendedName>
        <fullName evidence="3">USP domain-containing protein</fullName>
    </recommendedName>
</protein>
<dbReference type="SUPFAM" id="SSF54001">
    <property type="entry name" value="Cysteine proteinases"/>
    <property type="match status" value="1"/>
</dbReference>
<feature type="non-terminal residue" evidence="1">
    <location>
        <position position="1"/>
    </location>
</feature>
<reference evidence="1 2" key="1">
    <citation type="submission" date="2019-08" db="EMBL/GenBank/DDBJ databases">
        <title>Whole genome of Aphis craccivora.</title>
        <authorList>
            <person name="Voronova N.V."/>
            <person name="Shulinski R.S."/>
            <person name="Bandarenka Y.V."/>
            <person name="Zhorov D.G."/>
            <person name="Warner D."/>
        </authorList>
    </citation>
    <scope>NUCLEOTIDE SEQUENCE [LARGE SCALE GENOMIC DNA]</scope>
    <source>
        <strain evidence="1">180601</strain>
        <tissue evidence="1">Whole Body</tissue>
    </source>
</reference>
<evidence type="ECO:0000313" key="2">
    <source>
        <dbReference type="Proteomes" id="UP000478052"/>
    </source>
</evidence>
<keyword evidence="2" id="KW-1185">Reference proteome</keyword>